<protein>
    <recommendedName>
        <fullName evidence="1">Bacterial mobilisation domain-containing protein</fullName>
    </recommendedName>
</protein>
<feature type="domain" description="Bacterial mobilisation" evidence="1">
    <location>
        <begin position="52"/>
        <end position="90"/>
    </location>
</feature>
<reference evidence="2 3" key="1">
    <citation type="submission" date="2017-04" db="EMBL/GenBank/DDBJ databases">
        <title>Kefir bacterial isolates.</title>
        <authorList>
            <person name="Kim Y."/>
            <person name="Blasche S."/>
            <person name="Patil K.R."/>
        </authorList>
    </citation>
    <scope>NUCLEOTIDE SEQUENCE [LARGE SCALE GENOMIC DNA]</scope>
    <source>
        <strain evidence="2 3">OG2</strain>
    </source>
</reference>
<evidence type="ECO:0000313" key="2">
    <source>
        <dbReference type="EMBL" id="PAK92597.1"/>
    </source>
</evidence>
<evidence type="ECO:0000259" key="1">
    <source>
        <dbReference type="Pfam" id="PF05713"/>
    </source>
</evidence>
<organism evidence="2 3">
    <name type="scientific">Brevibacterium casei</name>
    <dbReference type="NCBI Taxonomy" id="33889"/>
    <lineage>
        <taxon>Bacteria</taxon>
        <taxon>Bacillati</taxon>
        <taxon>Actinomycetota</taxon>
        <taxon>Actinomycetes</taxon>
        <taxon>Micrococcales</taxon>
        <taxon>Brevibacteriaceae</taxon>
        <taxon>Brevibacterium</taxon>
    </lineage>
</organism>
<sequence>MVSFSEAEWERVEARMSIAKDRSFDSFARRACLESEVKVVRQSFDPQNLRAELARVGNNVNQIARQANIEQASTAEQVRAVKQLLREIQAVILEEFRRIE</sequence>
<dbReference type="InterPro" id="IPR008687">
    <property type="entry name" value="MobC"/>
</dbReference>
<comment type="caution">
    <text evidence="2">The sequence shown here is derived from an EMBL/GenBank/DDBJ whole genome shotgun (WGS) entry which is preliminary data.</text>
</comment>
<evidence type="ECO:0000313" key="3">
    <source>
        <dbReference type="Proteomes" id="UP000216867"/>
    </source>
</evidence>
<accession>A0A269Z491</accession>
<proteinExistence type="predicted"/>
<name>A0A269Z491_9MICO</name>
<dbReference type="AlphaFoldDB" id="A0A269Z491"/>
<dbReference type="Pfam" id="PF05713">
    <property type="entry name" value="MobC"/>
    <property type="match status" value="1"/>
</dbReference>
<gene>
    <name evidence="2" type="ORF">B8X04_16935</name>
</gene>
<dbReference type="Proteomes" id="UP000216867">
    <property type="component" value="Unassembled WGS sequence"/>
</dbReference>
<dbReference type="EMBL" id="NCWY01000028">
    <property type="protein sequence ID" value="PAK92597.1"/>
    <property type="molecule type" value="Genomic_DNA"/>
</dbReference>